<organism evidence="2 3">
    <name type="scientific">Paenibacillus aurantiacus</name>
    <dbReference type="NCBI Taxonomy" id="1936118"/>
    <lineage>
        <taxon>Bacteria</taxon>
        <taxon>Bacillati</taxon>
        <taxon>Bacillota</taxon>
        <taxon>Bacilli</taxon>
        <taxon>Bacillales</taxon>
        <taxon>Paenibacillaceae</taxon>
        <taxon>Paenibacillus</taxon>
    </lineage>
</organism>
<evidence type="ECO:0000256" key="1">
    <source>
        <dbReference type="SAM" id="SignalP"/>
    </source>
</evidence>
<feature type="chain" id="PRO_5045179410" evidence="1">
    <location>
        <begin position="22"/>
        <end position="425"/>
    </location>
</feature>
<dbReference type="SUPFAM" id="SSF53850">
    <property type="entry name" value="Periplasmic binding protein-like II"/>
    <property type="match status" value="1"/>
</dbReference>
<accession>A0ABV5KU44</accession>
<name>A0ABV5KU44_9BACL</name>
<comment type="caution">
    <text evidence="2">The sequence shown here is derived from an EMBL/GenBank/DDBJ whole genome shotgun (WGS) entry which is preliminary data.</text>
</comment>
<dbReference type="Pfam" id="PF13416">
    <property type="entry name" value="SBP_bac_8"/>
    <property type="match status" value="1"/>
</dbReference>
<proteinExistence type="predicted"/>
<keyword evidence="3" id="KW-1185">Reference proteome</keyword>
<dbReference type="PROSITE" id="PS51257">
    <property type="entry name" value="PROKAR_LIPOPROTEIN"/>
    <property type="match status" value="1"/>
</dbReference>
<gene>
    <name evidence="2" type="ORF">ACFFSY_22695</name>
</gene>
<dbReference type="Proteomes" id="UP001589747">
    <property type="component" value="Unassembled WGS sequence"/>
</dbReference>
<dbReference type="InterPro" id="IPR050490">
    <property type="entry name" value="Bact_solute-bd_prot1"/>
</dbReference>
<dbReference type="Gene3D" id="3.40.190.10">
    <property type="entry name" value="Periplasmic binding protein-like II"/>
    <property type="match status" value="1"/>
</dbReference>
<protein>
    <submittedName>
        <fullName evidence="2">ABC transporter substrate-binding protein</fullName>
    </submittedName>
</protein>
<dbReference type="RefSeq" id="WP_377498357.1">
    <property type="nucleotide sequence ID" value="NZ_JBHMDO010000034.1"/>
</dbReference>
<keyword evidence="1" id="KW-0732">Signal</keyword>
<reference evidence="2 3" key="1">
    <citation type="submission" date="2024-09" db="EMBL/GenBank/DDBJ databases">
        <authorList>
            <person name="Sun Q."/>
            <person name="Mori K."/>
        </authorList>
    </citation>
    <scope>NUCLEOTIDE SEQUENCE [LARGE SCALE GENOMIC DNA]</scope>
    <source>
        <strain evidence="2 3">TISTR 2452</strain>
    </source>
</reference>
<sequence>MRKYKLQAALSGLMVSSCAIAGCEVATKQDALEASPKPPVEISFWNPFGGGEGDYVEQIIKGFNDSQDDVTVRQLRLESNEYYVRLSTALSFGKGPDVAVAHVDRMSPFVKAKQIQPLDELAREAGFQFDNLTEASRQSVNFDGKPYGVPLDTHFHVLYYNKDLLAKADLLGDDGTPLLHDLTPQRFIDLLQQIKTRVPGIQPLAINTPYFQEPFLDMYYEAGGELLTPDLMHAAINNDNARRVLTFFQQLYTDGLSDLNDQTPWDSFHNGQAALWFGGNWEAGHHLENPSLRIGIAPLPAIFGSEAHWGSAHALVIPSYVPKEKLLAAMSFIRYFSEVGSQKWGEAGHVPVNRTVRGSDAYRMLPYRDQFLKAEQQVKFAPQTDKYAALYTALSEELQNIIFNHLNPAEGLNELERKLNELLAN</sequence>
<dbReference type="PANTHER" id="PTHR43649">
    <property type="entry name" value="ARABINOSE-BINDING PROTEIN-RELATED"/>
    <property type="match status" value="1"/>
</dbReference>
<dbReference type="CDD" id="cd14748">
    <property type="entry name" value="PBP2_UgpB"/>
    <property type="match status" value="1"/>
</dbReference>
<dbReference type="InterPro" id="IPR006059">
    <property type="entry name" value="SBP"/>
</dbReference>
<dbReference type="EMBL" id="JBHMDO010000034">
    <property type="protein sequence ID" value="MFB9328754.1"/>
    <property type="molecule type" value="Genomic_DNA"/>
</dbReference>
<feature type="signal peptide" evidence="1">
    <location>
        <begin position="1"/>
        <end position="21"/>
    </location>
</feature>
<dbReference type="PANTHER" id="PTHR43649:SF14">
    <property type="entry name" value="BLR3389 PROTEIN"/>
    <property type="match status" value="1"/>
</dbReference>
<evidence type="ECO:0000313" key="3">
    <source>
        <dbReference type="Proteomes" id="UP001589747"/>
    </source>
</evidence>
<evidence type="ECO:0000313" key="2">
    <source>
        <dbReference type="EMBL" id="MFB9328754.1"/>
    </source>
</evidence>